<dbReference type="SUPFAM" id="SSF51735">
    <property type="entry name" value="NAD(P)-binding Rossmann-fold domains"/>
    <property type="match status" value="10"/>
</dbReference>
<feature type="domain" description="Carrier" evidence="9">
    <location>
        <begin position="3089"/>
        <end position="3164"/>
    </location>
</feature>
<evidence type="ECO:0000313" key="12">
    <source>
        <dbReference type="Proteomes" id="UP000286746"/>
    </source>
</evidence>
<dbReference type="NCBIfam" id="NF045894">
    <property type="entry name" value="PKS_plus_SDR"/>
    <property type="match status" value="5"/>
</dbReference>
<keyword evidence="2" id="KW-0596">Phosphopantetheine</keyword>
<dbReference type="Gene3D" id="3.30.70.3290">
    <property type="match status" value="5"/>
</dbReference>
<dbReference type="FunFam" id="3.40.366.10:FF:000002">
    <property type="entry name" value="Probable polyketide synthase 2"/>
    <property type="match status" value="2"/>
</dbReference>
<dbReference type="Pfam" id="PF00550">
    <property type="entry name" value="PP-binding"/>
    <property type="match status" value="5"/>
</dbReference>
<dbReference type="PROSITE" id="PS00606">
    <property type="entry name" value="KS3_1"/>
    <property type="match status" value="5"/>
</dbReference>
<dbReference type="Pfam" id="PF02801">
    <property type="entry name" value="Ketoacyl-synt_C"/>
    <property type="match status" value="5"/>
</dbReference>
<dbReference type="InterPro" id="IPR036291">
    <property type="entry name" value="NAD(P)-bd_dom_sf"/>
</dbReference>
<dbReference type="GO" id="GO:0033068">
    <property type="term" value="P:macrolide biosynthetic process"/>
    <property type="evidence" value="ECO:0007669"/>
    <property type="project" value="UniProtKB-ARBA"/>
</dbReference>
<dbReference type="SMART" id="SM00827">
    <property type="entry name" value="PKS_AT"/>
    <property type="match status" value="5"/>
</dbReference>
<comment type="caution">
    <text evidence="11">The sequence shown here is derived from an EMBL/GenBank/DDBJ whole genome shotgun (WGS) entry which is preliminary data.</text>
</comment>
<evidence type="ECO:0000259" key="9">
    <source>
        <dbReference type="PROSITE" id="PS50075"/>
    </source>
</evidence>
<feature type="domain" description="Carrier" evidence="9">
    <location>
        <begin position="1519"/>
        <end position="1594"/>
    </location>
</feature>
<dbReference type="SMART" id="SM00825">
    <property type="entry name" value="PKS_KS"/>
    <property type="match status" value="5"/>
</dbReference>
<dbReference type="SUPFAM" id="SSF55048">
    <property type="entry name" value="Probable ACP-binding domain of malonyl-CoA ACP transacylase"/>
    <property type="match status" value="5"/>
</dbReference>
<dbReference type="FunFam" id="3.40.47.10:FF:000019">
    <property type="entry name" value="Polyketide synthase type I"/>
    <property type="match status" value="5"/>
</dbReference>
<name>A0A401WE21_STREY</name>
<evidence type="ECO:0000256" key="7">
    <source>
        <dbReference type="ARBA" id="ARBA00023315"/>
    </source>
</evidence>
<dbReference type="InterPro" id="IPR016036">
    <property type="entry name" value="Malonyl_transacylase_ACP-bd"/>
</dbReference>
<dbReference type="GO" id="GO:0031177">
    <property type="term" value="F:phosphopantetheine binding"/>
    <property type="evidence" value="ECO:0007669"/>
    <property type="project" value="InterPro"/>
</dbReference>
<dbReference type="Pfam" id="PF18369">
    <property type="entry name" value="PKS_DE"/>
    <property type="match status" value="5"/>
</dbReference>
<dbReference type="PROSITE" id="PS52004">
    <property type="entry name" value="KS3_2"/>
    <property type="match status" value="5"/>
</dbReference>
<proteinExistence type="predicted"/>
<dbReference type="InterPro" id="IPR009081">
    <property type="entry name" value="PP-bd_ACP"/>
</dbReference>
<dbReference type="SMART" id="SM00822">
    <property type="entry name" value="PKS_KR"/>
    <property type="match status" value="5"/>
</dbReference>
<dbReference type="Gene3D" id="3.40.366.10">
    <property type="entry name" value="Malonyl-Coenzyme A Acyl Carrier Protein, domain 2"/>
    <property type="match status" value="5"/>
</dbReference>
<dbReference type="GO" id="GO:0004315">
    <property type="term" value="F:3-oxoacyl-[acyl-carrier-protein] synthase activity"/>
    <property type="evidence" value="ECO:0007669"/>
    <property type="project" value="InterPro"/>
</dbReference>
<dbReference type="CDD" id="cd08952">
    <property type="entry name" value="KR_1_SDR_x"/>
    <property type="match status" value="5"/>
</dbReference>
<dbReference type="SUPFAM" id="SSF53901">
    <property type="entry name" value="Thiolase-like"/>
    <property type="match status" value="5"/>
</dbReference>
<dbReference type="InterPro" id="IPR032821">
    <property type="entry name" value="PKS_assoc"/>
</dbReference>
<dbReference type="PANTHER" id="PTHR43775:SF51">
    <property type="entry name" value="INACTIVE PHENOLPHTHIOCEROL SYNTHESIS POLYKETIDE SYNTHASE TYPE I PKS1-RELATED"/>
    <property type="match status" value="1"/>
</dbReference>
<accession>A0A401WE21</accession>
<evidence type="ECO:0000256" key="1">
    <source>
        <dbReference type="ARBA" id="ARBA00001957"/>
    </source>
</evidence>
<dbReference type="InterPro" id="IPR014043">
    <property type="entry name" value="Acyl_transferase_dom"/>
</dbReference>
<feature type="domain" description="Ketosynthase family 3 (KS3)" evidence="10">
    <location>
        <begin position="1614"/>
        <end position="2044"/>
    </location>
</feature>
<dbReference type="CDD" id="cd00833">
    <property type="entry name" value="PKS"/>
    <property type="match status" value="5"/>
</dbReference>
<gene>
    <name evidence="11" type="ORF">GKJPGBOP_07374</name>
</gene>
<dbReference type="Proteomes" id="UP000286746">
    <property type="component" value="Unassembled WGS sequence"/>
</dbReference>
<dbReference type="Gene3D" id="3.40.50.11460">
    <property type="match status" value="3"/>
</dbReference>
<evidence type="ECO:0000256" key="6">
    <source>
        <dbReference type="ARBA" id="ARBA00023268"/>
    </source>
</evidence>
<dbReference type="InterPro" id="IPR006162">
    <property type="entry name" value="Ppantetheine_attach_site"/>
</dbReference>
<dbReference type="InterPro" id="IPR016035">
    <property type="entry name" value="Acyl_Trfase/lysoPLipase"/>
</dbReference>
<sequence>MSDENKLRSYLKRAIADAQDARARLREVQEQAAEPVAIVGMGCRFPGGAGSPEDFWKLLASGGDAVGGFPTDRGWDLEGIYDPDGERENTSYVAQGAFLQGATEFDAGFFGISPREALAMDPQQRLLLESAWEALERAGIDPASLKESATGVFAGGFASGYGIGLSWAAGEGGSGVEGHLMTGNATSVLSGRLSYALGLEGPAVTVDTACSSSLVALHLAVQALRLGECSLALAGGVTVLVSPGTFVEFSRQQGLSADGRCRAFSEDADGTGWAEGVGMLVVERLSDARRNGHKVLAVLRGSAVNQDGASNGLSAPNGPSQQRVIRAALASAGLSASEVDVVEAHGTGTTLGDPIEAQALLATYGQERPEGRPLWLGSVKSNIGHTQAAAGVAGVIKMVLALQHGQLPRTLHADVASSHVDWSAGEVRLLTESVPWPVGERPRRAGVSAFGISGTNAHVILEEAPPVESGEAGESAGGGPGAAESTGTAGSVADVAPVLAGAGAWVVSGRTAEALSAQAGRLREWVSARPELRSADVGWSLAATRSAFEHRAVVLGTERDALLDGVHSLAAGTSSPVVMSGVARPDVRVGLIFAGQGAQWAGMGRGLYAGSAVFAEVFDRVCGLLELELGAGVRLRDVVLGAEGVDAGLADQTLYAQAGLFAFEVALAAVLKAAGVVPDAVVGHSVGEVAAAHVAGVLSLSDACALVAARARLMQELPRGGAMAAINAAEAAVVASFDEVSAAVSGEVAVAAVNGPESVVISGAAEAVDAVVELWRDRGFRVRRLRVSHAFHSPAMDPVLDELDGVAQGLVYHRPEVMWAGALTGELVSDPQAGYWPAQTRQAVRFADAVATLAREGVSVFLEVGPDGSLSSLGPDAVAGVDGAEAAFVALQRRTEDGATDPVTGLARAFVHGAPVDWRRVLPVGEQVELPTYAFRHQRYWPEGIVSLMPPTAGGANRITAGTEAEAEFWAAVEGEDLTRLAETLDVDGDRPFSEVLPALASWRRRDLERSLTADWRYRTTWAVVAEPDARVLSGTWLVAVPAESAAAELVQGCIEALSARGAEAVVIDIPVGAADRAELAALLMGAADVSAVSGVLSLLALDETPLSDHPAVPAGLAATLGLVQALGDAGVEAPLWVATSGAVAAGAEEVLSRPVQAQVWGLGRVTGLEHPERWGGLVDLPETLDERSGARLVAVLAGCGENEVALRPSGILGRRLAHVSGRGVRESWSPRGTVLVTGGTGAIAGHVSQWLAGRGAERLVLAGRSGPAAADVATQVAELAVAGVHVDVLSCDVSERRPLEALLGWIGRSGPELSSVMHTAGVLDDGVLDRLSVSRLQSVLAVKVRGAMLLDELTADLDLDAFVLFSAAAATLGGPGQGNYAAANAFLDALAENRRARGLNALAVAWGPWAGGGMAESNEAVRSRMRKMPMPPMDPQLAVRALSEALQGPDAAVAVMDVDWPQLASDAGATGMLKRPLVRDLPEIRQLLAAAGNTVTVAPAEGELARQLAGLDRSEQERMLTDVVRGEAAVVLGYGTTDVVEDRRAFKDLGFDSLTAVELRNRLNAATGLRLPSTLVFDYPTPLALAAFLRDELTGQQKGTAAPVITVVAAPADEPLAIVGMACRFPGGVGSPEEFWEFLASGGDGVGDFPADRGWDLESVYDPEGEREGTSYVAQGAFLREAAEFDAGFFGISPREALAMDPQQRLLLETSWEALERAGIDPASLKESATGVFAGGFTSGYGLGLSLANQGDSGAEGHSLTGNATSVLSGRVSYVLGLEGPAVTVDTACSSSLVALHLAAQAVRSGECSLALAGGATVMATPGTFIDFSRQQGLSADGRCRAFSEDADGTGWAEGAGMVVVERLSDARRNGHKVLAVLRGSAVNQDGASNGLTAPNGPSQQRVIRAALANARLAPGDVDVVEAHGTGTTLGDPIEAQALLATYGQERGQGGPLWLGSVKSNIGHTQAAAGVAGVIKMVLALQHERLPQTLYAEVPSSHVDWSAGAVRLLTEPVPWSSDGGRVRRAAVSAFGMSGTNAHLILEEAPAAEEAGAVEESGEPVVPVAPVAPVVTGAGAWVLSGRTAEALAAQAGRLREWVSLRPALRPVDVAWSLAATRSVFEHRAVVVGGDREQVLAGLGDLTSAVPSGSLVSGVARSNARPVFAFAGQGSQWLGMGQELARTSPVFAARLAECAAALAPYVDWSLTDVLAGSEGAPALEAADVVQPALWAVMVSLAAVWEAAGVAPEAVVGHSQGEIAAATVAGMLSLEDGARVVALRSRALKVLAGAGGMLSVSRPASEVQERLDRFGERAALAAVNGPSATVVSGEPEALEELKAEFEAAGARARMVAVDYASHSAQVDRLEEEITTVLAEVSPRRGRVPMVSAMTGETLTGEELDAGYWFRSLRATVHYDRAVRVLAGRGHQVFVEVTPHPVLMGAMNDTLVDLAQETGGEPAAVCGTLRRDGGGAERLLTSLAEAFVAGVSVNWSSVLPVGEQVELPTYAFRRRRYWPEGMLVLPMPGPTTAGSAGSSSDAEAAFWAAVEDGDLSGLGDTLALEGGRPFNEVLPALASWRRRERDRSTTAGWRYRTGWSAIAEPDVRLLSGTWLVVVPVESAAADLAQDCIETLSARGAEAVVVEIPAGTADRAELAVLLAGAVDVSAVSGVLSLLALDETPLPDHPVVPGGLAVTLGLVQALGDAGVEAPLWVATRGAVAAGRGEALSRPVQAQVWGLGRVVALEHPERWGGLVDLPEVLDERSGAWLVAVLAGCGENEVAIRAAGILGRRLAHVSGRGVRESWSPRGTVLLTGGTGAIAGHVSQWLAARGAERLVLTSRSGPAAVGAAALAAELAAAGSAVEIVACDVSERDGLAGMLGRIDASGPRLSSVMHTAGVLDDGVVDRLDTARLESVLGVKAHGAVLLDELTADLDLDAFVLFSSAASTLGGPGQGNYAAANAFLDALAENRRGRGLAGLAVAWGLWGGGGLGESSEVIRSRMRRMPMPPMDPQLAVRALGEALDGPDAVVTVMEVDWAQLASGAGATGMLKRPLVRDLPEIRELSAASGRTPALVSVEGELAARVAGLSRSEQDRVLTGVVRAEAAVVLGHDSADGVQARQAFKDLGFDSLTSVELRNRLNAATGLRLPATLVFDHPTPTALAAFLRGELIDDHPDTAAHTATAATPAAVDGTTTAADEPLAIVGMACRFPGGASTPEEFWELLSSGGDAVGGFPTDRGWDLEGIYDPDGERENTSYVAQGAFLQRAAEFDAGFFGISPREALAMDPQQRLMLETSWEALERAGIDPSSLRGSPTGVFAGGFTTGYGLGVSAAAGEGGSGVEGHLMTGNATSVLSGRVSYVLGLEGPAVTVDTACSSSLVALNLAAQSVRSGECSMALAGGVTVMATPSSFVEFSRQQGLSADGRCRAFSEDADGTGWAEGAGVLVVERLSDARRNGHRVLAVVRGTAVNQDGASNGLSAPNGPSQQRVIRAALANARLAPGDVDVVEAHGTGTTLGDPIEAQALLATYGQERSEGRPLWLGSVKSNIGHTQAAAGVAGVIKMVLALQHGQLPRTLHADVASSHVDWSAGEVRLLTESVPWPVGEHPRRAGVSAFGISGTNAHVILEEATPVESGEAGEPAEAGPGAAGALEGAGAWVVSGRTAEALSAQAGRLREWVSARPGLGAADVGWSLAATRSAFEHRAVVLGTERDVLLSGLHKLAAGMSSPEVVSGVARPDARVGLVFAGQGAQWAGMGRGLYAGSAVFAEVFDRVCGLLELELGAGVRLRDVVLEGDGDGDGSAAGLADQTLYAQAGLFAFEVALAAVLKAAGVVPDAVVGHSVGEVAAAHVAGVLSLSDSCALVAARARLMQELPRGGAMAAVNAAEAAVVASFDEVSAAVSGEVAVAAVNGPESVVISGVAEAVDAVVELWRDRGCRVRRLRVSHAFHSPAMDPVLDELRTVAEGLEFRRPEVMWAGALTGELVSDPQADYWPAQTRQTVRFADAVATLAREGVSVFLEVGPDGSLSSLGPDAVAGVDGAEAAFVALQRRDDEGAAALLTGLARAFVNGAPVNWASMLPAGEQVELPTYAFRHQRFWPEAPAALSAGASGTGREGAGSAAESAFWSAVENGDVTQLADTLAVDGDRPFHQVLPALASWRRRELDRSATADWRYRTVWSPIAEFDARVLSGMWLVAVPAESAAAELAQDCIEALSARGAEAVAVEVPAGTVDRAELAALLTGAADVAAVSGVLSLLALDETPLSDCPVVNAGLAATLGLVQALGDAGIEAPLWVATSGAVAAGAEEALARPVQAQVWGLGRVVALEHPERWGGLVDLPEALDERAGARLCAVLAGCGENEVALRPSGILGRRLARVTRHGSGENWSPRGSVLITGGTGAIAGHTARWLCAEGAERLVLTSRSGPAAEGVAVLAAELAEAGSAVEVVMCDVSERAPLSGLLDWIGRSGPELSSVMHTAGVLDDGVVDRLNAGRLETVLGVKVQGAVLLDELTAGLDLDAFVLFSAAAATLGGSGQGNYAAANAFLDALAEERRGRGLAGLAVAWGPWAGGGMAASSGAVRARVERGAMPPMDPRLAVRALSEALQGPDAVVAVMDVDWAQLASGPGAVELLKRPLVRDLPEIRQLLAAAGNTVTVAPAEGELARQLAGLDRSEQKRLLTEVVRAEAAVVLGYGSAGAVEDRRAFKDLGFDSLTAVELRNRLNAATGLRLPSTLVFDYPTPLALAAFLRGELTGGEAGTTGAAAVTVVAAPADEPLAIVGMACRFPGGVGSPQEFWELLASGGDAVGDFPSDRGWDLDGLIDPEGEREGTSYVAQGAFLREAAEFDAGFFGISPREALAMDPQQRLLLETSWEALERAGIDPASLKESATGVFAGGFTSGYGLGLSLANQGDSGAEGHSLTGNATSVLSGRVSYVLGLEGPAVTVDTACSSSLVALHLAAQAVRSGECSLALAGGATVMATPGTFIDFSRQQGLSADGRCRAFSEDADGTGWAEGAGMVVVERLSDARRNGHKVLALLRGSAVNQDGASNGLTAPNGPSQQRVIRAALANAGLSTADIDVVEAHGTGTTLGDPIEAQAVLATYGRDRGERDALWLGSVKSNIGHTQAAAGVAGVIKMVLALQYGQLPRTLHAEVPSSHVDWEAGAVRLLNEQTAWPSDGDRVRRAAVSAFGMSGTNAHLILEEAPAPEPAEVIDGLEDATTPKAAALAADAGVGAWVLSGRTADALSAQAGRLREWTALRPELEPADVAWSLAATRSVFEHRAVVVGEDREHVLAGLGGLASGVPAGSVVSGMARSNVRPVFAFAGQGSQWVGMGRELAEVSPVFAARLAECAAALAPYVDWSLSDVLAGAEGAPALEAADVVQPALWAVMVSLAAVWEATGVAPEAVVGHSQGEIAAATVAGMLSLQDGARVVALRSRALKVLAGAGGMLSVSRPAAEVQERLDRFGERAALAAVNGPSATVVSGEPEALEELKAEFEAAGARARMVAVDYASHSAQVDRLEEEITTALAGVSPRRGRVPMVSAMTGETLTGEELDAGYWFRSLRATVHYDRAVRVLAGRGHQVFIEVTPHPVLMGAMNDTLVDLAQETGGEPAAVCGTLRRDDGGAARLLTSLAEAFVNGASVDWASVLPAGEQVELPTYAFRRRRFWPEGMLALPMPGSATAVAGSGSEAEAGFWAAVEGGDLRRVAETLALEDEGQLGAVLPALASWRRRELDRSATADWRYRTVWSPVAEPDAGVLSGAWVLLAPAGCAEELRHQCVAALTARGAEAVVVEVPAGAVDRAELAALLTGAVDVPAVSGVLSLLALDETPLPDHPVVPGGLAVTLGLVQALGDAGVEAPLWVATSGAVAVGRGEMLARPVQAQVWGLGRVVGLEHPERWGGLVDLPETLDERAGARLCAVLAGCGENEVAIRAAGILGRRLAHVSGRGVRESWSPRGTVLVTGGTGAIAGHVSQWLAGQGAERLVLAGRSGPAAADVAARAAELAAAGVHVDVISCDVSERRPLEALLGWIGRSGPELSSVMHTAGVLDDGVVDRLDTARLETVLGVKAQGAVLLDELTADLDLDAFVLFSSAASTVGGPGQGNYAAANAFLDALAENRRGRGLAGLAVAWGLWGGGGLGESSEVIRSRMRRMPMPPMDPQLAVRALGEALDGPDAVVTVMEVDWAQLASGAGAADMRVRPLVRDLPEIRELSAASGRTPALAPAEGELAAQVAGLSRSEQDRVLTGVVRAEAAAVLGHASADGVQARQAFKDLGFDSLTSVELRNRLNAATGLRLPATLVFDHPTPTALATFLRGELTGQVAEAVAVAPVSATSVADEPLAIVGMACRFPGGASTPEGFWELLSSGGDAVGGFPTDRGWDLEGIYDPDGERENTSYVAQGAFLRGAAEFDAGFFGISPREALAMDPQQRLMLETSWEALERAGIDPSSLRGSSTGVFAGGFASGYGLGVSAAAGEGGSGVEGHLMTGNATSVLSGRVSYVLGLEGPAVTVDTACSSSLVALNLAAQAVRSGECSMALAGGVTVMATPGTFIDFSRQQGLSADGRCRAFSEDADGTGWAEGAGMVVVERLSDARRNGHKVLAVLRGSAVNQDGASNGLTAPNGPSQQRVIRAALASAGLSASEVDVVEAHGTGTTLGDPIEAQALLATYGRDRGERDALWLGSVKSNIGHTQAAAGVAGVIKMVLALQHGQLPRTLHADVASSHVDWSAGEVRLLTESVPWPVGERPRRAGISAFGISGTNAHVILEEAPAIEARSESAGREPAVALEGAGAWVVSGRTAEALSAQAGRLREWMNARPELRSADVGWSLAATRSAFEHRAVVLGTERDALLSGLHKLAAGTSSPEVVSGLVRPDARVGLVFAGQGAQWAGMGRGLYANSAVFAEVFDRVCGLLELELGAGVRLRDVVLDGNGAELADQTLYAQAGLFAFEVALAEVVKAAGVVPDAVVGHSVGEVAAAHVAGVLSLSEACALVAARARLMQELPRGGAMAAINAAEAAVVASFDEVSAAVSGEVAVAAVNGPESVVISGAAEAVDAVVELWRGRGCRVRRLRVSHAFHSPAMDPVLDELRTVAEGLELRRPEVMWAGVLTGDLVSDPQAGYWPAQTRQTVRFADAVATLAAEGITVFLEVGPDGSLSSLGPDAVAKVEGAEPAFLPLQRRDAEDATGLLTALARAFTHGAPVDWTRVLPAGEHVELPTYAFRHQRYWPEAPAALSANTSATGRDGAASAAESAFWSAVESGDLEQLADTLAVDGDRPFHQVLPALTQWRRRDLERSTTAGWRYRMVWEPVAEPDPGALTGTWLVVVPAQSAAAELVQGCTEALSARGAEVAVVDIPAGTVDRAELAALLGKAADPSAVSGVLSLLALDETPLPDHSAVPAGLAVTLALVQALGDADIQAPLWPVTCGAVAAGPGEVPVGTVQAQVWGLGRVIGMEHPDRWGGLVDLPEVLDQRAAARLAAVLGGCGEDQVAVRATGILGRRMRHAAEAGPGEGHWTPRGSALITGGTGAVGGHVARWLAEADAARVVLTGRSGPAAGGVAATAAELAARGTRVDVVACDVSDRSALGGLVSWIGTSGPALSTVLHTAAVLDDGVVDRLSAERLQTVLAAKAAGAAHLDELTAGLDLDAFVLFSSAASTLGSAGQGNYAAANSYLDALAENRRARGLTGLSVAWGQWGGGGMADSKEAIRERMKKLPLSAMDPRSAVRALGESLHGPDPVVTVMDVDWAVLAQSGANLTEVPLVRDLPAVRRLATAGNRAAEQPASAEGELARRLAGLDRAGQERALTDLVRAEAAMVLGHPSAEAVQDQQAFKDLGFDSLTAVELRNRLNTATGLRVPVTLIFDHPTPVAVAAWLRTELAPDEPSALPVLDDLDRLEAGLLSAAPDQDTNERITRRLQSILSNWIEKQGRSDSGSGGVEIESATPDEMFEFLDRELGLSD</sequence>
<reference evidence="11 12" key="1">
    <citation type="submission" date="2018-11" db="EMBL/GenBank/DDBJ databases">
        <title>Whole genome sequence of Streptomyces paromomycinus NBRC 15454(T).</title>
        <authorList>
            <person name="Komaki H."/>
            <person name="Tamura T."/>
        </authorList>
    </citation>
    <scope>NUCLEOTIDE SEQUENCE [LARGE SCALE GENOMIC DNA]</scope>
    <source>
        <strain evidence="11 12">NBRC 15454</strain>
    </source>
</reference>
<evidence type="ECO:0000256" key="3">
    <source>
        <dbReference type="ARBA" id="ARBA00022553"/>
    </source>
</evidence>
<dbReference type="InterPro" id="IPR041618">
    <property type="entry name" value="PKS_DE"/>
</dbReference>
<dbReference type="PROSITE" id="PS00012">
    <property type="entry name" value="PHOSPHOPANTETHEINE"/>
    <property type="match status" value="5"/>
</dbReference>
<dbReference type="SUPFAM" id="SSF47336">
    <property type="entry name" value="ACP-like"/>
    <property type="match status" value="5"/>
</dbReference>
<feature type="domain" description="Ketosynthase family 3 (KS3)" evidence="10">
    <location>
        <begin position="3192"/>
        <end position="3622"/>
    </location>
</feature>
<dbReference type="EMBL" id="BHZD01000001">
    <property type="protein sequence ID" value="GCD47596.1"/>
    <property type="molecule type" value="Genomic_DNA"/>
</dbReference>
<keyword evidence="7" id="KW-0012">Acyltransferase</keyword>
<dbReference type="SMART" id="SM00823">
    <property type="entry name" value="PKS_PP"/>
    <property type="match status" value="5"/>
</dbReference>
<dbReference type="Pfam" id="PF08659">
    <property type="entry name" value="KR"/>
    <property type="match status" value="5"/>
</dbReference>
<dbReference type="Pfam" id="PF00109">
    <property type="entry name" value="ketoacyl-synt"/>
    <property type="match status" value="5"/>
</dbReference>
<protein>
    <submittedName>
        <fullName evidence="11">Putative polyketide synthase</fullName>
    </submittedName>
</protein>
<keyword evidence="4" id="KW-0808">Transferase</keyword>
<dbReference type="InterPro" id="IPR001227">
    <property type="entry name" value="Ac_transferase_dom_sf"/>
</dbReference>
<evidence type="ECO:0000259" key="10">
    <source>
        <dbReference type="PROSITE" id="PS52004"/>
    </source>
</evidence>
<dbReference type="Gene3D" id="3.40.47.10">
    <property type="match status" value="5"/>
</dbReference>
<keyword evidence="6" id="KW-0511">Multifunctional enzyme</keyword>
<dbReference type="InterPro" id="IPR014030">
    <property type="entry name" value="Ketoacyl_synth_N"/>
</dbReference>
<evidence type="ECO:0000256" key="5">
    <source>
        <dbReference type="ARBA" id="ARBA00023194"/>
    </source>
</evidence>
<dbReference type="PROSITE" id="PS50075">
    <property type="entry name" value="CARRIER"/>
    <property type="match status" value="5"/>
</dbReference>
<dbReference type="FunFam" id="1.10.1200.10:FF:000007">
    <property type="entry name" value="Probable polyketide synthase pks17"/>
    <property type="match status" value="5"/>
</dbReference>
<dbReference type="GO" id="GO:0004312">
    <property type="term" value="F:fatty acid synthase activity"/>
    <property type="evidence" value="ECO:0007669"/>
    <property type="project" value="TreeGrafter"/>
</dbReference>
<dbReference type="InterPro" id="IPR013968">
    <property type="entry name" value="PKS_KR"/>
</dbReference>
<dbReference type="InterPro" id="IPR020806">
    <property type="entry name" value="PKS_PP-bd"/>
</dbReference>
<organism evidence="11 12">
    <name type="scientific">Streptomyces paromomycinus</name>
    <name type="common">Streptomyces rimosus subsp. paromomycinus</name>
    <dbReference type="NCBI Taxonomy" id="92743"/>
    <lineage>
        <taxon>Bacteria</taxon>
        <taxon>Bacillati</taxon>
        <taxon>Actinomycetota</taxon>
        <taxon>Actinomycetes</taxon>
        <taxon>Kitasatosporales</taxon>
        <taxon>Streptomycetaceae</taxon>
        <taxon>Streptomyces</taxon>
    </lineage>
</organism>
<dbReference type="Gene3D" id="1.10.1200.10">
    <property type="entry name" value="ACP-like"/>
    <property type="match status" value="5"/>
</dbReference>
<dbReference type="InterPro" id="IPR018201">
    <property type="entry name" value="Ketoacyl_synth_AS"/>
</dbReference>
<evidence type="ECO:0000256" key="2">
    <source>
        <dbReference type="ARBA" id="ARBA00022450"/>
    </source>
</evidence>
<dbReference type="InterPro" id="IPR015083">
    <property type="entry name" value="NorB/c/GfsB-D-like_docking"/>
</dbReference>
<evidence type="ECO:0000313" key="11">
    <source>
        <dbReference type="EMBL" id="GCD47596.1"/>
    </source>
</evidence>
<dbReference type="GO" id="GO:0006633">
    <property type="term" value="P:fatty acid biosynthetic process"/>
    <property type="evidence" value="ECO:0007669"/>
    <property type="project" value="InterPro"/>
</dbReference>
<dbReference type="RefSeq" id="WP_125057670.1">
    <property type="nucleotide sequence ID" value="NZ_BHZD01000001.1"/>
</dbReference>
<dbReference type="InterPro" id="IPR057326">
    <property type="entry name" value="KR_dom"/>
</dbReference>
<feature type="domain" description="Ketosynthase family 3 (KS3)" evidence="10">
    <location>
        <begin position="6332"/>
        <end position="6762"/>
    </location>
</feature>
<dbReference type="Pfam" id="PF00698">
    <property type="entry name" value="Acyl_transf_1"/>
    <property type="match status" value="5"/>
</dbReference>
<dbReference type="Gene3D" id="3.40.50.720">
    <property type="entry name" value="NAD(P)-binding Rossmann-like Domain"/>
    <property type="match status" value="5"/>
</dbReference>
<dbReference type="Pfam" id="PF08990">
    <property type="entry name" value="Docking"/>
    <property type="match status" value="1"/>
</dbReference>
<keyword evidence="5" id="KW-0045">Antibiotic biosynthesis</keyword>
<dbReference type="InterPro" id="IPR020841">
    <property type="entry name" value="PKS_Beta-ketoAc_synthase_dom"/>
</dbReference>
<dbReference type="Pfam" id="PF16197">
    <property type="entry name" value="KAsynt_C_assoc"/>
    <property type="match status" value="5"/>
</dbReference>
<dbReference type="SUPFAM" id="SSF52151">
    <property type="entry name" value="FabD/lysophospholipase-like"/>
    <property type="match status" value="5"/>
</dbReference>
<dbReference type="InterPro" id="IPR036299">
    <property type="entry name" value="Polyketide_synth_docking_sf"/>
</dbReference>
<dbReference type="PANTHER" id="PTHR43775">
    <property type="entry name" value="FATTY ACID SYNTHASE"/>
    <property type="match status" value="1"/>
</dbReference>
<feature type="domain" description="Carrier" evidence="9">
    <location>
        <begin position="4668"/>
        <end position="4743"/>
    </location>
</feature>
<keyword evidence="3" id="KW-0597">Phosphoprotein</keyword>
<feature type="domain" description="Ketosynthase family 3 (KS3)" evidence="10">
    <location>
        <begin position="33"/>
        <end position="463"/>
    </location>
</feature>
<feature type="region of interest" description="Disordered" evidence="8">
    <location>
        <begin position="467"/>
        <end position="489"/>
    </location>
</feature>
<feature type="domain" description="Carrier" evidence="9">
    <location>
        <begin position="6237"/>
        <end position="6312"/>
    </location>
</feature>
<feature type="domain" description="Ketosynthase family 3 (KS3)" evidence="10">
    <location>
        <begin position="4764"/>
        <end position="5194"/>
    </location>
</feature>
<dbReference type="InterPro" id="IPR014031">
    <property type="entry name" value="Ketoacyl_synth_C"/>
</dbReference>
<feature type="domain" description="Carrier" evidence="9">
    <location>
        <begin position="7798"/>
        <end position="7873"/>
    </location>
</feature>
<evidence type="ECO:0000256" key="8">
    <source>
        <dbReference type="SAM" id="MobiDB-lite"/>
    </source>
</evidence>
<comment type="cofactor">
    <cofactor evidence="1">
        <name>pantetheine 4'-phosphate</name>
        <dbReference type="ChEBI" id="CHEBI:47942"/>
    </cofactor>
</comment>
<evidence type="ECO:0000256" key="4">
    <source>
        <dbReference type="ARBA" id="ARBA00022679"/>
    </source>
</evidence>
<dbReference type="SUPFAM" id="SSF101173">
    <property type="entry name" value="Docking domain B of the erythromycin polyketide synthase (DEBS)"/>
    <property type="match status" value="1"/>
</dbReference>
<dbReference type="SMART" id="SM01294">
    <property type="entry name" value="PKS_PP_betabranch"/>
    <property type="match status" value="5"/>
</dbReference>
<dbReference type="Gene3D" id="6.10.140.1830">
    <property type="match status" value="4"/>
</dbReference>
<dbReference type="InterPro" id="IPR036736">
    <property type="entry name" value="ACP-like_sf"/>
</dbReference>
<dbReference type="InterPro" id="IPR016039">
    <property type="entry name" value="Thiolase-like"/>
</dbReference>
<dbReference type="InterPro" id="IPR050091">
    <property type="entry name" value="PKS_NRPS_Biosynth_Enz"/>
</dbReference>
<keyword evidence="12" id="KW-1185">Reference proteome</keyword>